<dbReference type="Pfam" id="PF02458">
    <property type="entry name" value="Transferase"/>
    <property type="match status" value="1"/>
</dbReference>
<keyword evidence="3" id="KW-1185">Reference proteome</keyword>
<evidence type="ECO:0000256" key="1">
    <source>
        <dbReference type="ARBA" id="ARBA00009861"/>
    </source>
</evidence>
<dbReference type="InterPro" id="IPR023213">
    <property type="entry name" value="CAT-like_dom_sf"/>
</dbReference>
<dbReference type="SUPFAM" id="SSF52777">
    <property type="entry name" value="CoA-dependent acyltransferases"/>
    <property type="match status" value="1"/>
</dbReference>
<comment type="similarity">
    <text evidence="1">Belongs to the plant acyltransferase family.</text>
</comment>
<dbReference type="Proteomes" id="UP001370490">
    <property type="component" value="Unassembled WGS sequence"/>
</dbReference>
<dbReference type="Gene3D" id="3.30.559.10">
    <property type="entry name" value="Chloramphenicol acetyltransferase-like domain"/>
    <property type="match status" value="2"/>
</dbReference>
<protein>
    <recommendedName>
        <fullName evidence="4">Omega-hydroxypalmitate O-feruloyl transferase</fullName>
    </recommendedName>
</protein>
<dbReference type="EMBL" id="JBAMMX010000022">
    <property type="protein sequence ID" value="KAK6918730.1"/>
    <property type="molecule type" value="Genomic_DNA"/>
</dbReference>
<evidence type="ECO:0008006" key="4">
    <source>
        <dbReference type="Google" id="ProtNLM"/>
    </source>
</evidence>
<dbReference type="InterPro" id="IPR050317">
    <property type="entry name" value="Plant_Fungal_Acyltransferase"/>
</dbReference>
<dbReference type="GO" id="GO:0016747">
    <property type="term" value="F:acyltransferase activity, transferring groups other than amino-acyl groups"/>
    <property type="evidence" value="ECO:0007669"/>
    <property type="project" value="TreeGrafter"/>
</dbReference>
<sequence>MGEACEIGAIMSIKRSDPILVHPEIKTDDGYYFLCNLDQNIAVIMQTVHCYEPCDRDSKNVADVLRQALARVLGHFYPLAGRLTLSPDMKLIVQCTNEGVPFVDAVADCKMGVLGDITIPDPPTLGKLLYAIPGAKNILEMPLMTAQVTRFKCGGFVLGVAMNHCMADGMSAALFLHSWAKTARDMSITTAAYIDRSFLRARQPPSINYTHNEFMEISDISNMTNLYQEEQMVYRSFEFDPEKIAKLKKIVMEDGVIKSCTSFVALTAFLWRARSKALEMKSNQQTKLLFAVDGRSKFDPPMPKGLFGNGIVLACCLCTAGELVEKPLSFAVEQVQNAIKLVTEDFIRSAIDYFEVTRARPSLTATLLVTSWTRLSFNDIDFGWGEPSQSGCGTLPEKEVALFLPTGKDKTTTMLLGLPVTAMKSFQELIQV</sequence>
<dbReference type="PANTHER" id="PTHR31642:SF318">
    <property type="entry name" value="OMEGA-HYDROXYPALMITATE O-FERULOYL TRANSFERASE"/>
    <property type="match status" value="1"/>
</dbReference>
<accession>A0AAN8UN88</accession>
<dbReference type="AlphaFoldDB" id="A0AAN8UN88"/>
<name>A0AAN8UN88_9MAGN</name>
<reference evidence="2 3" key="1">
    <citation type="submission" date="2023-12" db="EMBL/GenBank/DDBJ databases">
        <title>A high-quality genome assembly for Dillenia turbinata (Dilleniales).</title>
        <authorList>
            <person name="Chanderbali A."/>
        </authorList>
    </citation>
    <scope>NUCLEOTIDE SEQUENCE [LARGE SCALE GENOMIC DNA]</scope>
    <source>
        <strain evidence="2">LSX21</strain>
        <tissue evidence="2">Leaf</tissue>
    </source>
</reference>
<organism evidence="2 3">
    <name type="scientific">Dillenia turbinata</name>
    <dbReference type="NCBI Taxonomy" id="194707"/>
    <lineage>
        <taxon>Eukaryota</taxon>
        <taxon>Viridiplantae</taxon>
        <taxon>Streptophyta</taxon>
        <taxon>Embryophyta</taxon>
        <taxon>Tracheophyta</taxon>
        <taxon>Spermatophyta</taxon>
        <taxon>Magnoliopsida</taxon>
        <taxon>eudicotyledons</taxon>
        <taxon>Gunneridae</taxon>
        <taxon>Pentapetalae</taxon>
        <taxon>Dilleniales</taxon>
        <taxon>Dilleniaceae</taxon>
        <taxon>Dillenia</taxon>
    </lineage>
</organism>
<gene>
    <name evidence="2" type="ORF">RJ641_017152</name>
</gene>
<evidence type="ECO:0000313" key="2">
    <source>
        <dbReference type="EMBL" id="KAK6918730.1"/>
    </source>
</evidence>
<proteinExistence type="inferred from homology"/>
<evidence type="ECO:0000313" key="3">
    <source>
        <dbReference type="Proteomes" id="UP001370490"/>
    </source>
</evidence>
<comment type="caution">
    <text evidence="2">The sequence shown here is derived from an EMBL/GenBank/DDBJ whole genome shotgun (WGS) entry which is preliminary data.</text>
</comment>
<dbReference type="PANTHER" id="PTHR31642">
    <property type="entry name" value="TRICHOTHECENE 3-O-ACETYLTRANSFERASE"/>
    <property type="match status" value="1"/>
</dbReference>